<organism evidence="5 6">
    <name type="scientific">Artemia franciscana</name>
    <name type="common">Brine shrimp</name>
    <name type="synonym">Artemia sanfranciscana</name>
    <dbReference type="NCBI Taxonomy" id="6661"/>
    <lineage>
        <taxon>Eukaryota</taxon>
        <taxon>Metazoa</taxon>
        <taxon>Ecdysozoa</taxon>
        <taxon>Arthropoda</taxon>
        <taxon>Crustacea</taxon>
        <taxon>Branchiopoda</taxon>
        <taxon>Anostraca</taxon>
        <taxon>Artemiidae</taxon>
        <taxon>Artemia</taxon>
    </lineage>
</organism>
<dbReference type="EMBL" id="JAVRJZ010000016">
    <property type="protein sequence ID" value="KAK2711102.1"/>
    <property type="molecule type" value="Genomic_DNA"/>
</dbReference>
<dbReference type="SMART" id="SM00181">
    <property type="entry name" value="EGF"/>
    <property type="match status" value="9"/>
</dbReference>
<dbReference type="Pfam" id="PF21164">
    <property type="entry name" value="Dumpy_DPY"/>
    <property type="match status" value="1"/>
</dbReference>
<evidence type="ECO:0000313" key="5">
    <source>
        <dbReference type="EMBL" id="KAK2711104.1"/>
    </source>
</evidence>
<dbReference type="PANTHER" id="PTHR22963">
    <property type="entry name" value="ENDOGLIN-RELATED"/>
    <property type="match status" value="1"/>
</dbReference>
<keyword evidence="6" id="KW-1185">Reference proteome</keyword>
<feature type="domain" description="EGF-like" evidence="4">
    <location>
        <begin position="84"/>
        <end position="122"/>
    </location>
</feature>
<evidence type="ECO:0000256" key="3">
    <source>
        <dbReference type="SAM" id="SignalP"/>
    </source>
</evidence>
<feature type="domain" description="EGF-like" evidence="4">
    <location>
        <begin position="251"/>
        <end position="288"/>
    </location>
</feature>
<sequence>MKRITLTFAFVTYFVGSTIAQFDPCNPNPCGPNTECSAESAGVAKCRCKPGFFPKPDTITGCGPQCESESECRDNQVCAANKCVNPCDQNVCGIDAVCEVKSHRTLCKCPTGYTGDPFTRCTREVQRPQAFVSDDDSQGRISNRQSFRDTFSSFPSRNTFSSGFGRDSVRIGGGSSNSLRTRQSSSSFNRQSDGCTAQCGANARCVFRGLLPVCACESGSSGDPYRGCQRGECIDDIDCPSSRVCFELKCIDPCPTTCGVNADCSVRNHITSCRCPEGYTGDPFSSCQRRTNRIDSRQGGGGFGDLCSPTPCGPNSNCRSDGNQAICSCQSGYIGDPIQGCRHECDADFDCDTSLACIDFRCQDPCLTRCGRNADCRVSNNRALCSCPTNYQGDPYTECKPECVRHDDCPSNQACFNLQCIDPCNGACGTGADCRVNNHKAICSCPKGYTGHPFDRCRPFTKEDLCNPNPCGTDALCKPGFDRDNNQRPVCYCRDGYIGDPLVACRRGDCVDNEDCDSTRACYGFKCVDPCISQTGGGSVCGLGARCDSRNHGAVCSCPSGSSGDPLVECRLGRFGKK</sequence>
<feature type="domain" description="EGF-like" evidence="4">
    <location>
        <begin position="462"/>
        <end position="506"/>
    </location>
</feature>
<evidence type="ECO:0000256" key="2">
    <source>
        <dbReference type="SAM" id="MobiDB-lite"/>
    </source>
</evidence>
<evidence type="ECO:0000313" key="6">
    <source>
        <dbReference type="Proteomes" id="UP001187531"/>
    </source>
</evidence>
<gene>
    <name evidence="5" type="ORF">QYM36_012321</name>
</gene>
<dbReference type="InterPro" id="IPR048407">
    <property type="entry name" value="Dumpy_DPY"/>
</dbReference>
<dbReference type="EMBL" id="JAVRJZ010000016">
    <property type="protein sequence ID" value="KAK2711104.1"/>
    <property type="molecule type" value="Genomic_DNA"/>
</dbReference>
<comment type="caution">
    <text evidence="1">Lacks conserved residue(s) required for the propagation of feature annotation.</text>
</comment>
<protein>
    <recommendedName>
        <fullName evidence="4">EGF-like domain-containing protein</fullName>
    </recommendedName>
</protein>
<dbReference type="Proteomes" id="UP001187531">
    <property type="component" value="Unassembled WGS sequence"/>
</dbReference>
<evidence type="ECO:0000259" key="4">
    <source>
        <dbReference type="PROSITE" id="PS50026"/>
    </source>
</evidence>
<name>A0AA88L2T0_ARTSF</name>
<dbReference type="PROSITE" id="PS50026">
    <property type="entry name" value="EGF_3"/>
    <property type="match status" value="6"/>
</dbReference>
<keyword evidence="3" id="KW-0732">Signal</keyword>
<proteinExistence type="predicted"/>
<accession>A0AA88L2T0</accession>
<dbReference type="EMBL" id="JAVRJZ010000016">
    <property type="protein sequence ID" value="KAK2711103.1"/>
    <property type="molecule type" value="Genomic_DNA"/>
</dbReference>
<feature type="domain" description="EGF-like" evidence="4">
    <location>
        <begin position="421"/>
        <end position="458"/>
    </location>
</feature>
<feature type="domain" description="EGF-like" evidence="4">
    <location>
        <begin position="303"/>
        <end position="342"/>
    </location>
</feature>
<dbReference type="SUPFAM" id="SSF90148">
    <property type="entry name" value="DPY module"/>
    <property type="match status" value="1"/>
</dbReference>
<dbReference type="AlphaFoldDB" id="A0AA88L2T0"/>
<dbReference type="InterPro" id="IPR000742">
    <property type="entry name" value="EGF"/>
</dbReference>
<feature type="signal peptide" evidence="3">
    <location>
        <begin position="1"/>
        <end position="20"/>
    </location>
</feature>
<dbReference type="PROSITE" id="PS01186">
    <property type="entry name" value="EGF_2"/>
    <property type="match status" value="5"/>
</dbReference>
<feature type="disulfide bond" evidence="1">
    <location>
        <begin position="424"/>
        <end position="434"/>
    </location>
</feature>
<dbReference type="PANTHER" id="PTHR22963:SF39">
    <property type="entry name" value="DUMPY"/>
    <property type="match status" value="1"/>
</dbReference>
<feature type="chain" id="PRO_5041851796" description="EGF-like domain-containing protein" evidence="3">
    <location>
        <begin position="21"/>
        <end position="578"/>
    </location>
</feature>
<feature type="domain" description="EGF-like" evidence="4">
    <location>
        <begin position="21"/>
        <end position="63"/>
    </location>
</feature>
<feature type="compositionally biased region" description="Low complexity" evidence="2">
    <location>
        <begin position="176"/>
        <end position="187"/>
    </location>
</feature>
<evidence type="ECO:0000256" key="1">
    <source>
        <dbReference type="PROSITE-ProRule" id="PRU00076"/>
    </source>
</evidence>
<feature type="region of interest" description="Disordered" evidence="2">
    <location>
        <begin position="165"/>
        <end position="195"/>
    </location>
</feature>
<keyword evidence="1" id="KW-0245">EGF-like domain</keyword>
<reference evidence="5" key="1">
    <citation type="submission" date="2023-07" db="EMBL/GenBank/DDBJ databases">
        <title>Chromosome-level genome assembly of Artemia franciscana.</title>
        <authorList>
            <person name="Jo E."/>
        </authorList>
    </citation>
    <scope>NUCLEOTIDE SEQUENCE</scope>
    <source>
        <tissue evidence="5">Whole body</tissue>
    </source>
</reference>
<feature type="disulfide bond" evidence="1">
    <location>
        <begin position="254"/>
        <end position="264"/>
    </location>
</feature>
<comment type="caution">
    <text evidence="5">The sequence shown here is derived from an EMBL/GenBank/DDBJ whole genome shotgun (WGS) entry which is preliminary data.</text>
</comment>
<keyword evidence="1" id="KW-1015">Disulfide bond</keyword>